<accession>X1M9B1</accession>
<feature type="transmembrane region" description="Helical" evidence="1">
    <location>
        <begin position="12"/>
        <end position="34"/>
    </location>
</feature>
<proteinExistence type="predicted"/>
<dbReference type="EMBL" id="BARV01010961">
    <property type="protein sequence ID" value="GAI02934.1"/>
    <property type="molecule type" value="Genomic_DNA"/>
</dbReference>
<protein>
    <submittedName>
        <fullName evidence="2">Uncharacterized protein</fullName>
    </submittedName>
</protein>
<evidence type="ECO:0000313" key="2">
    <source>
        <dbReference type="EMBL" id="GAI02934.1"/>
    </source>
</evidence>
<reference evidence="2" key="1">
    <citation type="journal article" date="2014" name="Front. Microbiol.">
        <title>High frequency of phylogenetically diverse reductive dehalogenase-homologous genes in deep subseafloor sedimentary metagenomes.</title>
        <authorList>
            <person name="Kawai M."/>
            <person name="Futagami T."/>
            <person name="Toyoda A."/>
            <person name="Takaki Y."/>
            <person name="Nishi S."/>
            <person name="Hori S."/>
            <person name="Arai W."/>
            <person name="Tsubouchi T."/>
            <person name="Morono Y."/>
            <person name="Uchiyama I."/>
            <person name="Ito T."/>
            <person name="Fujiyama A."/>
            <person name="Inagaki F."/>
            <person name="Takami H."/>
        </authorList>
    </citation>
    <scope>NUCLEOTIDE SEQUENCE</scope>
    <source>
        <strain evidence="2">Expedition CK06-06</strain>
    </source>
</reference>
<keyword evidence="1" id="KW-0812">Transmembrane</keyword>
<feature type="non-terminal residue" evidence="2">
    <location>
        <position position="1"/>
    </location>
</feature>
<feature type="transmembrane region" description="Helical" evidence="1">
    <location>
        <begin position="188"/>
        <end position="209"/>
    </location>
</feature>
<dbReference type="AlphaFoldDB" id="X1M9B1"/>
<gene>
    <name evidence="2" type="ORF">S06H3_21000</name>
</gene>
<sequence length="215" mass="24361">SLIGGLITGIQSGLLLSFTIVTIVFVALSMEGYFPEDFKSKKEQKLMKQLREQEIEEGVPASQTLKQPLKPFIKPAGEIIGGGIGLIFGIVLLSQPFPTYMFFPDFLMILRFFGLITMLEGSLDISRGIIGNRRPDTHQVLHMITILFKLSVIPLLVILMNRPEIFPFFSEPWIHVGISVEFYDEYRMILGAFVALTCLLTIENVYNIIKIQKYK</sequence>
<comment type="caution">
    <text evidence="2">The sequence shown here is derived from an EMBL/GenBank/DDBJ whole genome shotgun (WGS) entry which is preliminary data.</text>
</comment>
<organism evidence="2">
    <name type="scientific">marine sediment metagenome</name>
    <dbReference type="NCBI Taxonomy" id="412755"/>
    <lineage>
        <taxon>unclassified sequences</taxon>
        <taxon>metagenomes</taxon>
        <taxon>ecological metagenomes</taxon>
    </lineage>
</organism>
<evidence type="ECO:0000256" key="1">
    <source>
        <dbReference type="SAM" id="Phobius"/>
    </source>
</evidence>
<keyword evidence="1" id="KW-1133">Transmembrane helix</keyword>
<keyword evidence="1" id="KW-0472">Membrane</keyword>
<name>X1M9B1_9ZZZZ</name>
<feature type="transmembrane region" description="Helical" evidence="1">
    <location>
        <begin position="140"/>
        <end position="160"/>
    </location>
</feature>
<feature type="transmembrane region" description="Helical" evidence="1">
    <location>
        <begin position="76"/>
        <end position="94"/>
    </location>
</feature>